<dbReference type="Proteomes" id="UP000121784">
    <property type="component" value="Segment"/>
</dbReference>
<evidence type="ECO:0000313" key="5">
    <source>
        <dbReference type="Proteomes" id="UP000121784"/>
    </source>
</evidence>
<reference evidence="4 5" key="1">
    <citation type="submission" date="2014-09" db="EMBL/GenBank/DDBJ databases">
        <title>Complete Genome Sequence of the Embu Virus Strain SPAn 880.</title>
        <authorList>
            <person name="Ibrahim M.S."/>
            <person name="Antwerpen M.H."/>
            <person name="Georgi E."/>
            <person name="Vette P."/>
            <person name="Zoeller G."/>
            <person name="Meyer H."/>
        </authorList>
    </citation>
    <scope>NUCLEOTIDE SEQUENCE [LARGE SCALE GENOMIC DNA]</scope>
    <source>
        <strain evidence="4">SPAn880</strain>
    </source>
</reference>
<organism evidence="4 5">
    <name type="scientific">Cotia virus</name>
    <dbReference type="NCBI Taxonomy" id="39444"/>
    <lineage>
        <taxon>Viruses</taxon>
        <taxon>Varidnaviria</taxon>
        <taxon>Bamfordvirae</taxon>
        <taxon>Nucleocytoviricota</taxon>
        <taxon>Pokkesviricetes</taxon>
        <taxon>Chitovirales</taxon>
        <taxon>Poxviridae</taxon>
        <taxon>Chordopoxvirinae</taxon>
        <taxon>Oryzopoxvirus</taxon>
        <taxon>Oryzopoxvirus cotia</taxon>
    </lineage>
</organism>
<dbReference type="EMBL" id="KM595078">
    <property type="protein sequence ID" value="AIT70668.1"/>
    <property type="molecule type" value="Genomic_DNA"/>
</dbReference>
<dbReference type="Pfam" id="PF04656">
    <property type="entry name" value="Pox_E6"/>
    <property type="match status" value="1"/>
</dbReference>
<evidence type="ECO:0000256" key="3">
    <source>
        <dbReference type="PIRNR" id="PIRNR015629"/>
    </source>
</evidence>
<sequence length="567" mass="67170">MDFIRRKYLIYTIDNKVEYLKNEFFTKISNFTLNHVLALKYIISIYHRDVITKDVISNVNFFIFLHIVKCKYIYDIVINQYFDITTLYIKSLVKNYPAFEMVINKYKSIVQEIMFDKNFIEILKNNNNFDDIIGVNYDIGFNPLFINGEPIRNMDIIYSKLFKKSNFTKVKNIEVIKLMIWAFLCKKDTGIIFDDNDSQDIYTLFQKNDTIIHSDMTEKIKESIFTDSKKTSFYIWLNEKISDDNNIYLNVLATNMYEKVLSYIYSEIKQGRVNKNMLKLVYMFEEDEDIQSVLLQIIYDVPGDILSIIDSRDENWKKYFIGLYKEKFIDGNTFISSKTFNDDLFKVVAAINPEYFDREKLLSVFGSKPEKIKYFDTIDINNNYISNIIYETNEVNISVIESLQSCQIYNDETKYFIKEYNTFLYLTEEDPFVLYNGILVKLSSVPLNKKFSLFSNNILKYYVDSKLASIGLVLPDYKGDILVKILSHLKCIEDITYFVKYAICKNDSIMPSVIRTILSSFNIPIILMFQKFLRDNFYHVEMFLEKTKHITKNDKNYIINLIKNGRS</sequence>
<evidence type="ECO:0000256" key="2">
    <source>
        <dbReference type="ARBA" id="ARBA00022844"/>
    </source>
</evidence>
<evidence type="ECO:0000313" key="4">
    <source>
        <dbReference type="EMBL" id="AIT70668.1"/>
    </source>
</evidence>
<name>A0A097IVP8_9POXV</name>
<gene>
    <name evidence="4" type="primary">53</name>
</gene>
<dbReference type="PIRSF" id="PIRSF015629">
    <property type="entry name" value="VAC_E6R"/>
    <property type="match status" value="1"/>
</dbReference>
<keyword evidence="2 3" id="KW-0946">Virion</keyword>
<dbReference type="GO" id="GO:0044423">
    <property type="term" value="C:virion component"/>
    <property type="evidence" value="ECO:0007669"/>
    <property type="project" value="UniProtKB-UniRule"/>
</dbReference>
<proteinExistence type="predicted"/>
<comment type="subcellular location">
    <subcellularLocation>
        <location evidence="1 3">Virion</location>
    </subcellularLocation>
</comment>
<protein>
    <recommendedName>
        <fullName evidence="3">Protein E6 homolog</fullName>
    </recommendedName>
</protein>
<dbReference type="InterPro" id="IPR006749">
    <property type="entry name" value="Pox_E6"/>
</dbReference>
<accession>A0A097IVP8</accession>
<evidence type="ECO:0000256" key="1">
    <source>
        <dbReference type="ARBA" id="ARBA00004328"/>
    </source>
</evidence>